<evidence type="ECO:0000313" key="2">
    <source>
        <dbReference type="Proteomes" id="UP000510721"/>
    </source>
</evidence>
<dbReference type="AlphaFoldDB" id="A0A859QMN6"/>
<protein>
    <submittedName>
        <fullName evidence="1">Uncharacterized protein</fullName>
    </submittedName>
</protein>
<dbReference type="EMBL" id="CP041238">
    <property type="protein sequence ID" value="QLL61526.1"/>
    <property type="molecule type" value="Genomic_DNA"/>
</dbReference>
<dbReference type="RefSeq" id="WP_180941077.1">
    <property type="nucleotide sequence ID" value="NZ_CP041238.1"/>
</dbReference>
<accession>A0A859QMN6</accession>
<gene>
    <name evidence="1" type="ORF">FKV68_08725</name>
</gene>
<dbReference type="KEGG" id="emx:FKV68_08725"/>
<evidence type="ECO:0000313" key="1">
    <source>
        <dbReference type="EMBL" id="QLL61526.1"/>
    </source>
</evidence>
<proteinExistence type="predicted"/>
<reference evidence="1 2" key="1">
    <citation type="submission" date="2019-06" db="EMBL/GenBank/DDBJ databases">
        <title>Complete genome sequence of Ensifer mexicanus ITTG R7 isolated from nodules of Acacia angustissima (Mill.) Kuntze.</title>
        <authorList>
            <person name="Rincon-Rosales R."/>
            <person name="Rogel M.A."/>
            <person name="Guerrero G."/>
            <person name="Rincon-Molina C.I."/>
            <person name="Lopez-Lopez A."/>
            <person name="Martinez-Romero E."/>
        </authorList>
    </citation>
    <scope>NUCLEOTIDE SEQUENCE [LARGE SCALE GENOMIC DNA]</scope>
    <source>
        <strain evidence="1 2">ITTG R7</strain>
    </source>
</reference>
<dbReference type="Proteomes" id="UP000510721">
    <property type="component" value="Chromosome"/>
</dbReference>
<keyword evidence="2" id="KW-1185">Reference proteome</keyword>
<organism evidence="1 2">
    <name type="scientific">Sinorhizobium mexicanum</name>
    <dbReference type="NCBI Taxonomy" id="375549"/>
    <lineage>
        <taxon>Bacteria</taxon>
        <taxon>Pseudomonadati</taxon>
        <taxon>Pseudomonadota</taxon>
        <taxon>Alphaproteobacteria</taxon>
        <taxon>Hyphomicrobiales</taxon>
        <taxon>Rhizobiaceae</taxon>
        <taxon>Sinorhizobium/Ensifer group</taxon>
        <taxon>Sinorhizobium</taxon>
    </lineage>
</organism>
<sequence length="108" mass="11872">MQISAICGDGRVIDPPASAFWAVLFLLAELCMRAVARVTSLKRLGIQLARMEVRFPDLFRKVGTPVPRRFVRGGFESPHTYVPDAKADQSSVIKAGRNTGLPDKDTKS</sequence>
<name>A0A859QMN6_9HYPH</name>